<reference evidence="1 2" key="1">
    <citation type="submission" date="2017-03" db="EMBL/GenBank/DDBJ databases">
        <authorList>
            <person name="Afonso C.L."/>
            <person name="Miller P.J."/>
            <person name="Scott M.A."/>
            <person name="Spackman E."/>
            <person name="Goraichik I."/>
            <person name="Dimitrov K.M."/>
            <person name="Suarez D.L."/>
            <person name="Swayne D.E."/>
        </authorList>
    </citation>
    <scope>NUCLEOTIDE SEQUENCE [LARGE SCALE GENOMIC DNA]</scope>
    <source>
        <strain evidence="1 2">CECT 7023</strain>
    </source>
</reference>
<keyword evidence="2" id="KW-1185">Reference proteome</keyword>
<evidence type="ECO:0008006" key="3">
    <source>
        <dbReference type="Google" id="ProtNLM"/>
    </source>
</evidence>
<evidence type="ECO:0000313" key="2">
    <source>
        <dbReference type="Proteomes" id="UP000193900"/>
    </source>
</evidence>
<proteinExistence type="predicted"/>
<sequence>MVTILSSCPRNRQQLSTLIAAETTGRVCYGVELNPAYVDVAIERWQAFTGETAVLIETDESFAALKAKRLAA</sequence>
<dbReference type="InterPro" id="IPR029063">
    <property type="entry name" value="SAM-dependent_MTases_sf"/>
</dbReference>
<dbReference type="EMBL" id="FWFZ01000060">
    <property type="protein sequence ID" value="SLN77720.1"/>
    <property type="molecule type" value="Genomic_DNA"/>
</dbReference>
<dbReference type="Proteomes" id="UP000193900">
    <property type="component" value="Unassembled WGS sequence"/>
</dbReference>
<organism evidence="1 2">
    <name type="scientific">Roseisalinus antarcticus</name>
    <dbReference type="NCBI Taxonomy" id="254357"/>
    <lineage>
        <taxon>Bacteria</taxon>
        <taxon>Pseudomonadati</taxon>
        <taxon>Pseudomonadota</taxon>
        <taxon>Alphaproteobacteria</taxon>
        <taxon>Rhodobacterales</taxon>
        <taxon>Roseobacteraceae</taxon>
        <taxon>Roseisalinus</taxon>
    </lineage>
</organism>
<protein>
    <recommendedName>
        <fullName evidence="3">DNA methylase</fullName>
    </recommendedName>
</protein>
<dbReference type="SUPFAM" id="SSF53335">
    <property type="entry name" value="S-adenosyl-L-methionine-dependent methyltransferases"/>
    <property type="match status" value="1"/>
</dbReference>
<dbReference type="AlphaFoldDB" id="A0A1Y5TZW8"/>
<evidence type="ECO:0000313" key="1">
    <source>
        <dbReference type="EMBL" id="SLN77720.1"/>
    </source>
</evidence>
<gene>
    <name evidence="1" type="ORF">ROA7023_04485</name>
</gene>
<dbReference type="Gene3D" id="3.40.50.150">
    <property type="entry name" value="Vaccinia Virus protein VP39"/>
    <property type="match status" value="1"/>
</dbReference>
<name>A0A1Y5TZW8_9RHOB</name>
<accession>A0A1Y5TZW8</accession>